<organism evidence="1 2">
    <name type="scientific">Plasmopara halstedii</name>
    <name type="common">Downy mildew of sunflower</name>
    <dbReference type="NCBI Taxonomy" id="4781"/>
    <lineage>
        <taxon>Eukaryota</taxon>
        <taxon>Sar</taxon>
        <taxon>Stramenopiles</taxon>
        <taxon>Oomycota</taxon>
        <taxon>Peronosporomycetes</taxon>
        <taxon>Peronosporales</taxon>
        <taxon>Peronosporaceae</taxon>
        <taxon>Plasmopara</taxon>
    </lineage>
</organism>
<accession>A0A0P1AJJ7</accession>
<sequence>MTSIPIPPLPDVCNAYRLIEKSKKVRFPSVPADQTLVFLLPPSQASYPLFASHNGYEWITLGSEEAPISPDINVILHNQDRSPIRSQITQVEGQIEVQRTTIDYNVESMSAERLCSYIQEFLKNFEEESSPEMNIVAVKSQPSHFRPLHDTSIPSNYKVMMGKFYGQALLRTISSQGTATRTRDIRRQDPSCVQPQDPEDYQTLLIQCLNHNQALFWQQAPAQRLQHILWLLWDDTTLLNLLRSKPMKKLANKRLPIWALRGYSMNVNGFNRVTQSTLSFFSSKFHMIALQETKFTNPASRKRADFLWRKTSSFNIAFSSHDHSNIYTGQAGVDIYSPLPVRSKIFKISRKPK</sequence>
<proteinExistence type="predicted"/>
<reference evidence="2" key="1">
    <citation type="submission" date="2014-09" db="EMBL/GenBank/DDBJ databases">
        <authorList>
            <person name="Sharma Rahul"/>
            <person name="Thines Marco"/>
        </authorList>
    </citation>
    <scope>NUCLEOTIDE SEQUENCE [LARGE SCALE GENOMIC DNA]</scope>
</reference>
<dbReference type="EMBL" id="CCYD01000553">
    <property type="protein sequence ID" value="CEG41396.1"/>
    <property type="molecule type" value="Genomic_DNA"/>
</dbReference>
<dbReference type="OrthoDB" id="165936at2759"/>
<name>A0A0P1AJJ7_PLAHL</name>
<evidence type="ECO:0008006" key="3">
    <source>
        <dbReference type="Google" id="ProtNLM"/>
    </source>
</evidence>
<protein>
    <recommendedName>
        <fullName evidence="3">Endonuclease/exonuclease/phosphatase</fullName>
    </recommendedName>
</protein>
<dbReference type="GeneID" id="36406801"/>
<dbReference type="Proteomes" id="UP000054928">
    <property type="component" value="Unassembled WGS sequence"/>
</dbReference>
<dbReference type="AlphaFoldDB" id="A0A0P1AJJ7"/>
<evidence type="ECO:0000313" key="2">
    <source>
        <dbReference type="Proteomes" id="UP000054928"/>
    </source>
</evidence>
<keyword evidence="2" id="KW-1185">Reference proteome</keyword>
<dbReference type="RefSeq" id="XP_024577765.1">
    <property type="nucleotide sequence ID" value="XM_024727161.1"/>
</dbReference>
<evidence type="ECO:0000313" key="1">
    <source>
        <dbReference type="EMBL" id="CEG41396.1"/>
    </source>
</evidence>